<dbReference type="STRING" id="409849.ENSPMGP00000028917"/>
<dbReference type="InterPro" id="IPR000195">
    <property type="entry name" value="Rab-GAP-TBC_dom"/>
</dbReference>
<feature type="compositionally biased region" description="Acidic residues" evidence="2">
    <location>
        <begin position="698"/>
        <end position="720"/>
    </location>
</feature>
<dbReference type="PROSITE" id="PS50086">
    <property type="entry name" value="TBC_RABGAP"/>
    <property type="match status" value="1"/>
</dbReference>
<dbReference type="SMART" id="SM00164">
    <property type="entry name" value="TBC"/>
    <property type="match status" value="1"/>
</dbReference>
<organism evidence="5 6">
    <name type="scientific">Periophthalmus magnuspinnatus</name>
    <dbReference type="NCBI Taxonomy" id="409849"/>
    <lineage>
        <taxon>Eukaryota</taxon>
        <taxon>Metazoa</taxon>
        <taxon>Chordata</taxon>
        <taxon>Craniata</taxon>
        <taxon>Vertebrata</taxon>
        <taxon>Euteleostomi</taxon>
        <taxon>Actinopterygii</taxon>
        <taxon>Neopterygii</taxon>
        <taxon>Teleostei</taxon>
        <taxon>Neoteleostei</taxon>
        <taxon>Acanthomorphata</taxon>
        <taxon>Gobiaria</taxon>
        <taxon>Gobiiformes</taxon>
        <taxon>Gobioidei</taxon>
        <taxon>Gobiidae</taxon>
        <taxon>Oxudercinae</taxon>
        <taxon>Periophthalmus</taxon>
    </lineage>
</organism>
<reference evidence="5" key="2">
    <citation type="submission" date="2025-09" db="UniProtKB">
        <authorList>
            <consortium name="Ensembl"/>
        </authorList>
    </citation>
    <scope>IDENTIFICATION</scope>
</reference>
<dbReference type="Gene3D" id="2.30.29.30">
    <property type="entry name" value="Pleckstrin-homology domain (PH domain)/Phosphotyrosine-binding domain (PTB)"/>
    <property type="match status" value="1"/>
</dbReference>
<dbReference type="FunFam" id="1.10.472.80:FF:000018">
    <property type="entry name" value="TBC1 domain family member 2B"/>
    <property type="match status" value="1"/>
</dbReference>
<evidence type="ECO:0000256" key="2">
    <source>
        <dbReference type="SAM" id="MobiDB-lite"/>
    </source>
</evidence>
<dbReference type="Pfam" id="PF00566">
    <property type="entry name" value="RabGAP-TBC"/>
    <property type="match status" value="1"/>
</dbReference>
<dbReference type="Gene3D" id="1.10.10.750">
    <property type="entry name" value="Ypt/Rab-GAP domain of gyp1p, domain 1"/>
    <property type="match status" value="1"/>
</dbReference>
<feature type="domain" description="Rab-GAP TBC" evidence="4">
    <location>
        <begin position="411"/>
        <end position="601"/>
    </location>
</feature>
<dbReference type="GO" id="GO:0031267">
    <property type="term" value="F:small GTPase binding"/>
    <property type="evidence" value="ECO:0007669"/>
    <property type="project" value="TreeGrafter"/>
</dbReference>
<dbReference type="FunFam" id="1.10.8.270:FF:000026">
    <property type="entry name" value="TBC (Tre-2/Bub2/Cdc16) domain family"/>
    <property type="match status" value="1"/>
</dbReference>
<evidence type="ECO:0000313" key="6">
    <source>
        <dbReference type="Proteomes" id="UP000261520"/>
    </source>
</evidence>
<keyword evidence="6" id="KW-1185">Reference proteome</keyword>
<evidence type="ECO:0000313" key="5">
    <source>
        <dbReference type="Ensembl" id="ENSPMGP00000028917.1"/>
    </source>
</evidence>
<dbReference type="InterPro" id="IPR001849">
    <property type="entry name" value="PH_domain"/>
</dbReference>
<dbReference type="PANTHER" id="PTHR47219:SF20">
    <property type="entry name" value="TBC1 DOMAIN FAMILY MEMBER 2B"/>
    <property type="match status" value="1"/>
</dbReference>
<protein>
    <recommendedName>
        <fullName evidence="7">TBC1 domain family, member 2</fullName>
    </recommendedName>
</protein>
<name>A0A3B4BK74_9GOBI</name>
<dbReference type="PROSITE" id="PS50003">
    <property type="entry name" value="PH_DOMAIN"/>
    <property type="match status" value="1"/>
</dbReference>
<feature type="coiled-coil region" evidence="1">
    <location>
        <begin position="173"/>
        <end position="264"/>
    </location>
</feature>
<keyword evidence="1" id="KW-0175">Coiled coil</keyword>
<evidence type="ECO:0000259" key="3">
    <source>
        <dbReference type="PROSITE" id="PS50003"/>
    </source>
</evidence>
<sequence length="726" mass="83761">VDGAGSQTMPSSPTQPPSLAQHLRGYLLKRGGTLKAWKQRWFVFVEEKNALDYFRTPRDVMPLGQVCLNHASFTCEGVEPGIFHLHTPERTITLKVTHTDTPRTVSHYLCVSQLLNATKTKSSHSFLGLWSCQDLVAILQKALQQCQSEKQSCRLNQQNYNQTEEDQDLTTHLEQTQVQLEELKNSLNQKDQVIQDLKKEVRELSEKNHVKQQVIQKLSSCISRWTEQSSDVDSQSVQTLIKQNQDLQDDLKAFKNQNYFLNSEIHHLSGLWRTSTEGQRVLMNKASVQRGQHLRLLRELQEVSLREGAQSQSLRRILQDALNQANRSELTLHKLEQYILQDWDQYGFPLVQDFEVEDIQLLAKIHSPDLRTQQNQDAIERPLVARWEQYMSSCRGDLSDSPELKSLIRTGIPPHLRPQVWNWIIRTRTQRDQDPLQYQQVLSQSRSGPWSRQIDLDLPRTLCTNHNFSSPSSPALQQLRRILMAFSWENPSIGYCQGLNRIAALLLLVLGSEEDTFWGLKAVVENIMPPDYYTPSLVGSQVDQLVLKDFLSEKLARLSSHLDRCGVDVSSFTFSWFLVVFVEVLPSHILLPLWDAFLYEGNKVLFRFSLAMFKLKEPEILQLSTGLELHQYFRILPKTVLDQRRLSAVAFDELNPFSRRAVRSRRALHLERLQRELCELQRQRNLFLSQRSIHKSTEEEEGAEGAAEEEVLDNNSEDDFATVSCI</sequence>
<evidence type="ECO:0000256" key="1">
    <source>
        <dbReference type="SAM" id="Coils"/>
    </source>
</evidence>
<dbReference type="Proteomes" id="UP000261520">
    <property type="component" value="Unplaced"/>
</dbReference>
<dbReference type="Gene3D" id="1.10.8.270">
    <property type="entry name" value="putative rabgap domain of human tbc1 domain family member 14 like domains"/>
    <property type="match status" value="1"/>
</dbReference>
<accession>A0A3B4BK74</accession>
<dbReference type="AlphaFoldDB" id="A0A3B4BK74"/>
<dbReference type="InterPro" id="IPR011993">
    <property type="entry name" value="PH-like_dom_sf"/>
</dbReference>
<dbReference type="SUPFAM" id="SSF50729">
    <property type="entry name" value="PH domain-like"/>
    <property type="match status" value="1"/>
</dbReference>
<evidence type="ECO:0000259" key="4">
    <source>
        <dbReference type="PROSITE" id="PS50086"/>
    </source>
</evidence>
<reference evidence="5" key="1">
    <citation type="submission" date="2025-08" db="UniProtKB">
        <authorList>
            <consortium name="Ensembl"/>
        </authorList>
    </citation>
    <scope>IDENTIFICATION</scope>
</reference>
<feature type="domain" description="PH" evidence="3">
    <location>
        <begin position="20"/>
        <end position="55"/>
    </location>
</feature>
<dbReference type="PANTHER" id="PTHR47219">
    <property type="entry name" value="RAB GTPASE-ACTIVATING PROTEIN 1-LIKE"/>
    <property type="match status" value="1"/>
</dbReference>
<dbReference type="GO" id="GO:0005096">
    <property type="term" value="F:GTPase activator activity"/>
    <property type="evidence" value="ECO:0007669"/>
    <property type="project" value="TreeGrafter"/>
</dbReference>
<dbReference type="Ensembl" id="ENSPMGT00000030784.1">
    <property type="protein sequence ID" value="ENSPMGP00000028917.1"/>
    <property type="gene ID" value="ENSPMGG00000023276.1"/>
</dbReference>
<dbReference type="InterPro" id="IPR050302">
    <property type="entry name" value="Rab_GAP_TBC_domain"/>
</dbReference>
<feature type="region of interest" description="Disordered" evidence="2">
    <location>
        <begin position="695"/>
        <end position="726"/>
    </location>
</feature>
<dbReference type="Gene3D" id="1.10.472.80">
    <property type="entry name" value="Ypt/Rab-GAP domain of gyp1p, domain 3"/>
    <property type="match status" value="1"/>
</dbReference>
<evidence type="ECO:0008006" key="7">
    <source>
        <dbReference type="Google" id="ProtNLM"/>
    </source>
</evidence>
<proteinExistence type="predicted"/>
<dbReference type="SUPFAM" id="SSF47923">
    <property type="entry name" value="Ypt/Rab-GAP domain of gyp1p"/>
    <property type="match status" value="2"/>
</dbReference>
<dbReference type="InterPro" id="IPR035969">
    <property type="entry name" value="Rab-GAP_TBC_sf"/>
</dbReference>